<evidence type="ECO:0000256" key="2">
    <source>
        <dbReference type="SAM" id="MobiDB-lite"/>
    </source>
</evidence>
<feature type="region of interest" description="Disordered" evidence="2">
    <location>
        <begin position="1"/>
        <end position="113"/>
    </location>
</feature>
<organism evidence="3 4">
    <name type="scientific">Aureobasidium pullulans EXF-150</name>
    <dbReference type="NCBI Taxonomy" id="1043002"/>
    <lineage>
        <taxon>Eukaryota</taxon>
        <taxon>Fungi</taxon>
        <taxon>Dikarya</taxon>
        <taxon>Ascomycota</taxon>
        <taxon>Pezizomycotina</taxon>
        <taxon>Dothideomycetes</taxon>
        <taxon>Dothideomycetidae</taxon>
        <taxon>Dothideales</taxon>
        <taxon>Saccotheciaceae</taxon>
        <taxon>Aureobasidium</taxon>
    </lineage>
</organism>
<keyword evidence="4" id="KW-1185">Reference proteome</keyword>
<comment type="similarity">
    <text evidence="1">Belongs to the VPS13 family.</text>
</comment>
<feature type="compositionally biased region" description="Low complexity" evidence="2">
    <location>
        <begin position="83"/>
        <end position="100"/>
    </location>
</feature>
<protein>
    <submittedName>
        <fullName evidence="3">Uncharacterized protein</fullName>
    </submittedName>
</protein>
<name>A0A074XZ47_AURPU</name>
<dbReference type="EMBL" id="KL585001">
    <property type="protein sequence ID" value="KEQ79961.1"/>
    <property type="molecule type" value="Genomic_DNA"/>
</dbReference>
<evidence type="ECO:0000313" key="3">
    <source>
        <dbReference type="EMBL" id="KEQ79961.1"/>
    </source>
</evidence>
<dbReference type="InterPro" id="IPR026847">
    <property type="entry name" value="VPS13"/>
</dbReference>
<dbReference type="PANTHER" id="PTHR16166:SF93">
    <property type="entry name" value="INTERMEMBRANE LIPID TRANSFER PROTEIN VPS13"/>
    <property type="match status" value="1"/>
</dbReference>
<dbReference type="GO" id="GO:0006623">
    <property type="term" value="P:protein targeting to vacuole"/>
    <property type="evidence" value="ECO:0007669"/>
    <property type="project" value="TreeGrafter"/>
</dbReference>
<sequence length="351" mass="37524">MIAKLGEVKNAEVLLDRKGTSSDMELPETLQEAPPSYEESESAGSESVQDSPESRDANPPTRASPVVYPLLSYGDHVQASVPRADTGPSSRSSSGSDTASTLSEPSLKAPSDRLKTSIDNTTAISNAINNLPRLYGDIDVRELSHIPGVASGLKEGTKALAYGFGSGFTGIITQPIRDGRKEGPVGFAKGLIRGSLGVVIKPTTAAITFASCSARGLYHELERKNGKTREDSHDTGFVVSSGSLGAWHDENGSFLTSKEDISGTHQSRTGIKHPQILENRSSCVTGKPEYRDQQLRRVSTVSSLPDRFIRESVAQMTDQRYSAVVEQGSMAVGMTASQQILVERPSRNVSS</sequence>
<feature type="compositionally biased region" description="Low complexity" evidence="2">
    <location>
        <begin position="32"/>
        <end position="47"/>
    </location>
</feature>
<reference evidence="3 4" key="1">
    <citation type="journal article" date="2014" name="BMC Genomics">
        <title>Genome sequencing of four Aureobasidium pullulans varieties: biotechnological potential, stress tolerance, and description of new species.</title>
        <authorList>
            <person name="Gostin Ar C."/>
            <person name="Ohm R.A."/>
            <person name="Kogej T."/>
            <person name="Sonjak S."/>
            <person name="Turk M."/>
            <person name="Zajc J."/>
            <person name="Zalar P."/>
            <person name="Grube M."/>
            <person name="Sun H."/>
            <person name="Han J."/>
            <person name="Sharma A."/>
            <person name="Chiniquy J."/>
            <person name="Ngan C.Y."/>
            <person name="Lipzen A."/>
            <person name="Barry K."/>
            <person name="Grigoriev I.V."/>
            <person name="Gunde-Cimerman N."/>
        </authorList>
    </citation>
    <scope>NUCLEOTIDE SEQUENCE [LARGE SCALE GENOMIC DNA]</scope>
    <source>
        <strain evidence="3 4">EXF-150</strain>
    </source>
</reference>
<dbReference type="HOGENOM" id="CLU_789841_0_0_1"/>
<proteinExistence type="inferred from homology"/>
<dbReference type="GO" id="GO:0045053">
    <property type="term" value="P:protein retention in Golgi apparatus"/>
    <property type="evidence" value="ECO:0007669"/>
    <property type="project" value="TreeGrafter"/>
</dbReference>
<gene>
    <name evidence="3" type="ORF">M438DRAFT_386279</name>
</gene>
<evidence type="ECO:0000256" key="1">
    <source>
        <dbReference type="ARBA" id="ARBA00006545"/>
    </source>
</evidence>
<accession>A0A074XZ47</accession>
<dbReference type="RefSeq" id="XP_029756148.1">
    <property type="nucleotide sequence ID" value="XM_029908986.1"/>
</dbReference>
<dbReference type="STRING" id="1043002.A0A074XZ47"/>
<dbReference type="GeneID" id="40751292"/>
<evidence type="ECO:0000313" key="4">
    <source>
        <dbReference type="Proteomes" id="UP000030706"/>
    </source>
</evidence>
<dbReference type="Proteomes" id="UP000030706">
    <property type="component" value="Unassembled WGS sequence"/>
</dbReference>
<dbReference type="AlphaFoldDB" id="A0A074XZ47"/>
<feature type="compositionally biased region" description="Basic and acidic residues" evidence="2">
    <location>
        <begin position="1"/>
        <end position="20"/>
    </location>
</feature>
<dbReference type="PANTHER" id="PTHR16166">
    <property type="entry name" value="VACUOLAR PROTEIN SORTING-ASSOCIATED PROTEIN VPS13"/>
    <property type="match status" value="1"/>
</dbReference>